<organism evidence="2 3">
    <name type="scientific">Laccaria amethystina LaAM-08-1</name>
    <dbReference type="NCBI Taxonomy" id="1095629"/>
    <lineage>
        <taxon>Eukaryota</taxon>
        <taxon>Fungi</taxon>
        <taxon>Dikarya</taxon>
        <taxon>Basidiomycota</taxon>
        <taxon>Agaricomycotina</taxon>
        <taxon>Agaricomycetes</taxon>
        <taxon>Agaricomycetidae</taxon>
        <taxon>Agaricales</taxon>
        <taxon>Agaricineae</taxon>
        <taxon>Hydnangiaceae</taxon>
        <taxon>Laccaria</taxon>
    </lineage>
</organism>
<protein>
    <submittedName>
        <fullName evidence="2">Uncharacterized protein</fullName>
    </submittedName>
</protein>
<dbReference type="EMBL" id="KN838577">
    <property type="protein sequence ID" value="KIK03695.1"/>
    <property type="molecule type" value="Genomic_DNA"/>
</dbReference>
<keyword evidence="3" id="KW-1185">Reference proteome</keyword>
<sequence length="414" mass="46636">MSAEECPPEIWEIIFSLACRDDGSAALALSQVSRSINAYSKPYRYQSVALTSCEQIIAFESVVSSLPPQLRRVKNLFVHNPLPYVYTSDIYDSDEDSDANNDGSQSADPALPEGGLTGKASASEEFGEAQGDADYESDSDAEQSDSEDSFDGLTTEERAELAEEMEWMHSEKFESSPDWLEEFFSGYEDPQYAILRAFRLILQTVAPTLESLTVHFIMYQHCPLEVVIPELPVLRDLSLYRMRPYHSNRPNLLWPGLPTVFPSLKRFQIEGYFEPPACHLTVMAPSLECLHTSEDVFECAIFAAHESHGRRIKLFLPKTLRKIVIHTGLAEDMTSHRIKMKLFGRDYEEGVGKYAEFMVEPYSEEYEDWIGDWLARINGEGDAVSIELGAGDAASVELQSQSDSSGIFEVHRYI</sequence>
<evidence type="ECO:0000313" key="2">
    <source>
        <dbReference type="EMBL" id="KIK03695.1"/>
    </source>
</evidence>
<proteinExistence type="predicted"/>
<reference evidence="2 3" key="1">
    <citation type="submission" date="2014-04" db="EMBL/GenBank/DDBJ databases">
        <authorList>
            <consortium name="DOE Joint Genome Institute"/>
            <person name="Kuo A."/>
            <person name="Kohler A."/>
            <person name="Nagy L.G."/>
            <person name="Floudas D."/>
            <person name="Copeland A."/>
            <person name="Barry K.W."/>
            <person name="Cichocki N."/>
            <person name="Veneault-Fourrey C."/>
            <person name="LaButti K."/>
            <person name="Lindquist E.A."/>
            <person name="Lipzen A."/>
            <person name="Lundell T."/>
            <person name="Morin E."/>
            <person name="Murat C."/>
            <person name="Sun H."/>
            <person name="Tunlid A."/>
            <person name="Henrissat B."/>
            <person name="Grigoriev I.V."/>
            <person name="Hibbett D.S."/>
            <person name="Martin F."/>
            <person name="Nordberg H.P."/>
            <person name="Cantor M.N."/>
            <person name="Hua S.X."/>
        </authorList>
    </citation>
    <scope>NUCLEOTIDE SEQUENCE [LARGE SCALE GENOMIC DNA]</scope>
    <source>
        <strain evidence="2 3">LaAM-08-1</strain>
    </source>
</reference>
<evidence type="ECO:0000256" key="1">
    <source>
        <dbReference type="SAM" id="MobiDB-lite"/>
    </source>
</evidence>
<dbReference type="AlphaFoldDB" id="A0A0C9WVU5"/>
<accession>A0A0C9WVU5</accession>
<dbReference type="HOGENOM" id="CLU_664050_0_0_1"/>
<reference evidence="3" key="2">
    <citation type="submission" date="2015-01" db="EMBL/GenBank/DDBJ databases">
        <title>Evolutionary Origins and Diversification of the Mycorrhizal Mutualists.</title>
        <authorList>
            <consortium name="DOE Joint Genome Institute"/>
            <consortium name="Mycorrhizal Genomics Consortium"/>
            <person name="Kohler A."/>
            <person name="Kuo A."/>
            <person name="Nagy L.G."/>
            <person name="Floudas D."/>
            <person name="Copeland A."/>
            <person name="Barry K.W."/>
            <person name="Cichocki N."/>
            <person name="Veneault-Fourrey C."/>
            <person name="LaButti K."/>
            <person name="Lindquist E.A."/>
            <person name="Lipzen A."/>
            <person name="Lundell T."/>
            <person name="Morin E."/>
            <person name="Murat C."/>
            <person name="Riley R."/>
            <person name="Ohm R."/>
            <person name="Sun H."/>
            <person name="Tunlid A."/>
            <person name="Henrissat B."/>
            <person name="Grigoriev I.V."/>
            <person name="Hibbett D.S."/>
            <person name="Martin F."/>
        </authorList>
    </citation>
    <scope>NUCLEOTIDE SEQUENCE [LARGE SCALE GENOMIC DNA]</scope>
    <source>
        <strain evidence="3">LaAM-08-1</strain>
    </source>
</reference>
<evidence type="ECO:0000313" key="3">
    <source>
        <dbReference type="Proteomes" id="UP000054477"/>
    </source>
</evidence>
<feature type="region of interest" description="Disordered" evidence="1">
    <location>
        <begin position="89"/>
        <end position="153"/>
    </location>
</feature>
<feature type="compositionally biased region" description="Acidic residues" evidence="1">
    <location>
        <begin position="125"/>
        <end position="150"/>
    </location>
</feature>
<gene>
    <name evidence="2" type="ORF">K443DRAFT_676528</name>
</gene>
<dbReference type="OrthoDB" id="2748701at2759"/>
<dbReference type="Proteomes" id="UP000054477">
    <property type="component" value="Unassembled WGS sequence"/>
</dbReference>
<name>A0A0C9WVU5_9AGAR</name>